<reference evidence="4" key="1">
    <citation type="submission" date="2016-06" db="UniProtKB">
        <authorList>
            <consortium name="WormBaseParasite"/>
        </authorList>
    </citation>
    <scope>IDENTIFICATION</scope>
</reference>
<evidence type="ECO:0000313" key="2">
    <source>
        <dbReference type="EMBL" id="VDK40957.1"/>
    </source>
</evidence>
<proteinExistence type="predicted"/>
<feature type="chain" id="PRO_5043138607" evidence="1">
    <location>
        <begin position="18"/>
        <end position="111"/>
    </location>
</feature>
<protein>
    <submittedName>
        <fullName evidence="4">IGFBP N-terminal domain-containing protein</fullName>
    </submittedName>
</protein>
<organism evidence="4">
    <name type="scientific">Gongylonema pulchrum</name>
    <dbReference type="NCBI Taxonomy" id="637853"/>
    <lineage>
        <taxon>Eukaryota</taxon>
        <taxon>Metazoa</taxon>
        <taxon>Ecdysozoa</taxon>
        <taxon>Nematoda</taxon>
        <taxon>Chromadorea</taxon>
        <taxon>Rhabditida</taxon>
        <taxon>Spirurina</taxon>
        <taxon>Spiruromorpha</taxon>
        <taxon>Spiruroidea</taxon>
        <taxon>Gongylonematidae</taxon>
        <taxon>Gongylonema</taxon>
    </lineage>
</organism>
<gene>
    <name evidence="2" type="ORF">GPUH_LOCUS3785</name>
</gene>
<feature type="signal peptide" evidence="1">
    <location>
        <begin position="1"/>
        <end position="17"/>
    </location>
</feature>
<evidence type="ECO:0000313" key="4">
    <source>
        <dbReference type="WBParaSite" id="GPUH_0000379301-mRNA-1"/>
    </source>
</evidence>
<sequence length="111" mass="11842">MIAVFLLLLAFIPEYPAILFGGGGGCGCQPACPPPPPCPQLTLPCPPPPPCFCPPPLPPPPCPCLPCPPQPCCKRKKRSSMAAITAENRTSGETLCNNKQIRKIIFKVCYL</sequence>
<dbReference type="AlphaFoldDB" id="A0A183D4Z5"/>
<dbReference type="WBParaSite" id="GPUH_0000379301-mRNA-1">
    <property type="protein sequence ID" value="GPUH_0000379301-mRNA-1"/>
    <property type="gene ID" value="GPUH_0000379301"/>
</dbReference>
<name>A0A183D4Z5_9BILA</name>
<evidence type="ECO:0000256" key="1">
    <source>
        <dbReference type="SAM" id="SignalP"/>
    </source>
</evidence>
<keyword evidence="1" id="KW-0732">Signal</keyword>
<dbReference type="EMBL" id="UYRT01006707">
    <property type="protein sequence ID" value="VDK40957.1"/>
    <property type="molecule type" value="Genomic_DNA"/>
</dbReference>
<dbReference type="OrthoDB" id="5843663at2759"/>
<accession>A0A183D4Z5</accession>
<reference evidence="2 3" key="2">
    <citation type="submission" date="2018-11" db="EMBL/GenBank/DDBJ databases">
        <authorList>
            <consortium name="Pathogen Informatics"/>
        </authorList>
    </citation>
    <scope>NUCLEOTIDE SEQUENCE [LARGE SCALE GENOMIC DNA]</scope>
</reference>
<keyword evidence="3" id="KW-1185">Reference proteome</keyword>
<evidence type="ECO:0000313" key="3">
    <source>
        <dbReference type="Proteomes" id="UP000271098"/>
    </source>
</evidence>
<dbReference type="Proteomes" id="UP000271098">
    <property type="component" value="Unassembled WGS sequence"/>
</dbReference>